<dbReference type="RefSeq" id="WP_177265074.1">
    <property type="nucleotide sequence ID" value="NZ_JACRWC010000036.1"/>
</dbReference>
<accession>A0A923NCD4</accession>
<evidence type="ECO:0000313" key="3">
    <source>
        <dbReference type="Proteomes" id="UP000644115"/>
    </source>
</evidence>
<sequence length="166" mass="18911">MSRNKFILLFAILVIIYLVMPSEGIYGSIKANVILALPFLMIGVIIYLFTTVIVMRRAWRKLDNNVIDDNVIAFAKIMNISFDVKRMMGVNNLLDLYTKVNFSRHASMKAKELLYQAMRRKRLDVPPPGQGVFDGNVPVKPDRTNAEIKAARIEAAAKARKRKNKK</sequence>
<organism evidence="2 3">
    <name type="scientific">Lentihominibacter faecis</name>
    <dbReference type="NCBI Taxonomy" id="2764712"/>
    <lineage>
        <taxon>Bacteria</taxon>
        <taxon>Bacillati</taxon>
        <taxon>Bacillota</taxon>
        <taxon>Clostridia</taxon>
        <taxon>Peptostreptococcales</taxon>
        <taxon>Anaerovoracaceae</taxon>
        <taxon>Lentihominibacter</taxon>
    </lineage>
</organism>
<keyword evidence="1" id="KW-0812">Transmembrane</keyword>
<gene>
    <name evidence="2" type="ORF">H8876_02260</name>
</gene>
<dbReference type="EMBL" id="JACRWC010000036">
    <property type="protein sequence ID" value="MBC5998829.1"/>
    <property type="molecule type" value="Genomic_DNA"/>
</dbReference>
<feature type="transmembrane region" description="Helical" evidence="1">
    <location>
        <begin position="31"/>
        <end position="55"/>
    </location>
</feature>
<evidence type="ECO:0000313" key="2">
    <source>
        <dbReference type="EMBL" id="MBC5998829.1"/>
    </source>
</evidence>
<dbReference type="AlphaFoldDB" id="A0A923NCD4"/>
<name>A0A923NCD4_9FIRM</name>
<comment type="caution">
    <text evidence="2">The sequence shown here is derived from an EMBL/GenBank/DDBJ whole genome shotgun (WGS) entry which is preliminary data.</text>
</comment>
<evidence type="ECO:0000256" key="1">
    <source>
        <dbReference type="SAM" id="Phobius"/>
    </source>
</evidence>
<protein>
    <submittedName>
        <fullName evidence="2">Uncharacterized protein</fullName>
    </submittedName>
</protein>
<keyword evidence="3" id="KW-1185">Reference proteome</keyword>
<keyword evidence="1" id="KW-1133">Transmembrane helix</keyword>
<keyword evidence="1" id="KW-0472">Membrane</keyword>
<proteinExistence type="predicted"/>
<reference evidence="2" key="1">
    <citation type="submission" date="2020-08" db="EMBL/GenBank/DDBJ databases">
        <authorList>
            <person name="Liu C."/>
            <person name="Sun Q."/>
        </authorList>
    </citation>
    <scope>NUCLEOTIDE SEQUENCE</scope>
    <source>
        <strain evidence="2">BX16</strain>
    </source>
</reference>
<dbReference type="Proteomes" id="UP000644115">
    <property type="component" value="Unassembled WGS sequence"/>
</dbReference>